<dbReference type="EMBL" id="JAADJF010000253">
    <property type="protein sequence ID" value="KAF4430514.1"/>
    <property type="molecule type" value="Genomic_DNA"/>
</dbReference>
<dbReference type="AlphaFoldDB" id="A0A8H4NHJ5"/>
<proteinExistence type="predicted"/>
<protein>
    <recommendedName>
        <fullName evidence="5">Apple domain-containing protein</fullName>
    </recommendedName>
</protein>
<evidence type="ECO:0008006" key="5">
    <source>
        <dbReference type="Google" id="ProtNLM"/>
    </source>
</evidence>
<gene>
    <name evidence="3" type="ORF">FACUT_8881</name>
</gene>
<feature type="compositionally biased region" description="Low complexity" evidence="1">
    <location>
        <begin position="396"/>
        <end position="409"/>
    </location>
</feature>
<dbReference type="Proteomes" id="UP000536711">
    <property type="component" value="Unassembled WGS sequence"/>
</dbReference>
<feature type="chain" id="PRO_5034687589" description="Apple domain-containing protein" evidence="2">
    <location>
        <begin position="21"/>
        <end position="873"/>
    </location>
</feature>
<feature type="compositionally biased region" description="Low complexity" evidence="1">
    <location>
        <begin position="424"/>
        <end position="439"/>
    </location>
</feature>
<accession>A0A8H4NHJ5</accession>
<sequence length="873" mass="93746">MRSILALAALAAVDFAAGSACKPKSSTTIPTLVSSSTDATSSSTATSVVTLPKVRNLATNGNMAEIDPNNPLSVPDWEVDGDARIVGGAGREEPGSTERGCAAMSASNTGDGKRALGISVSISQSMSNLDLSTPYTIRFYYLVVTSPAAINLCQLTGFLGGSLFYQNWVFSTGTAVYWNEVLQAVTPAQVNAPLRIAMNCLMGGGATVLVDSVFISNAVTPQNINNFAVNFGNTGTGANPPLDPPVVGPQTTSSSSKQEITSTTQQLETTSVPQDQETTSAPQEQGTTSVSEKLETTSATQKRETTSIPQDQETTSAPQVPETTSLSQKQETTSVAQQQGTTSASQKPGTTSVTEKQETTLASQKQETESRSQEPETTSTAPAQHTETGTTGQQNQVTSTQPASQQTSTGNSDLETTSKPVSQAPSSTVPVVGTTSTAPEQPFCSKALNGGCWWKRPDNGNDMVNCASRGSWPGSTGQGHLVPRPDNYPLPLSQLWCLGWCSLSPGCKSVAFIPEDRSCRFSEHQVQDADFVPGPDPNVDTEGVFYWHDLSCFNCPCNDEPSPTSASSTTQSAEPTDLVKLPAASTCPKSLENGCRWNERSQGGSLITCQYRGRWPGSDGAGFAVEQPRDYPTAWSQMWCVAWCSLYPGCKSAAWMPNDRSCRFSTHSLSDADFEMAADPNSDSVEDGIYYWHSLDCMTCPCHDDPTTSLLPAESTTLVRAVTPKPNTQTTVTATTKAVTGTPTPGPVEQPCEWENGQGICYRPFEKEQGPCGGKLMIVNPSQYTKLPLNWKPEIREPVQCAIMCHTNPDCYAWGFEWSSNMNCVLSLGRTEVDQLQVVPSGAQYRWYSHTCWECRDCVTRWNWSWDSLPAGN</sequence>
<feature type="compositionally biased region" description="Polar residues" evidence="1">
    <location>
        <begin position="410"/>
        <end position="423"/>
    </location>
</feature>
<evidence type="ECO:0000313" key="4">
    <source>
        <dbReference type="Proteomes" id="UP000536711"/>
    </source>
</evidence>
<keyword evidence="2" id="KW-0732">Signal</keyword>
<comment type="caution">
    <text evidence="3">The sequence shown here is derived from an EMBL/GenBank/DDBJ whole genome shotgun (WGS) entry which is preliminary data.</text>
</comment>
<evidence type="ECO:0000256" key="2">
    <source>
        <dbReference type="SAM" id="SignalP"/>
    </source>
</evidence>
<evidence type="ECO:0000256" key="1">
    <source>
        <dbReference type="SAM" id="MobiDB-lite"/>
    </source>
</evidence>
<feature type="compositionally biased region" description="Polar residues" evidence="1">
    <location>
        <begin position="375"/>
        <end position="395"/>
    </location>
</feature>
<reference evidence="3 4" key="1">
    <citation type="submission" date="2020-01" db="EMBL/GenBank/DDBJ databases">
        <title>Identification and distribution of gene clusters putatively required for synthesis of sphingolipid metabolism inhibitors in phylogenetically diverse species of the filamentous fungus Fusarium.</title>
        <authorList>
            <person name="Kim H.-S."/>
            <person name="Busman M."/>
            <person name="Brown D.W."/>
            <person name="Divon H."/>
            <person name="Uhlig S."/>
            <person name="Proctor R.H."/>
        </authorList>
    </citation>
    <scope>NUCLEOTIDE SEQUENCE [LARGE SCALE GENOMIC DNA]</scope>
    <source>
        <strain evidence="3 4">NRRL 13308</strain>
    </source>
</reference>
<feature type="region of interest" description="Disordered" evidence="1">
    <location>
        <begin position="235"/>
        <end position="440"/>
    </location>
</feature>
<dbReference type="OrthoDB" id="5076029at2759"/>
<name>A0A8H4NHJ5_9HYPO</name>
<organism evidence="3 4">
    <name type="scientific">Fusarium acutatum</name>
    <dbReference type="NCBI Taxonomy" id="78861"/>
    <lineage>
        <taxon>Eukaryota</taxon>
        <taxon>Fungi</taxon>
        <taxon>Dikarya</taxon>
        <taxon>Ascomycota</taxon>
        <taxon>Pezizomycotina</taxon>
        <taxon>Sordariomycetes</taxon>
        <taxon>Hypocreomycetidae</taxon>
        <taxon>Hypocreales</taxon>
        <taxon>Nectriaceae</taxon>
        <taxon>Fusarium</taxon>
        <taxon>Fusarium fujikuroi species complex</taxon>
    </lineage>
</organism>
<evidence type="ECO:0000313" key="3">
    <source>
        <dbReference type="EMBL" id="KAF4430514.1"/>
    </source>
</evidence>
<keyword evidence="4" id="KW-1185">Reference proteome</keyword>
<feature type="compositionally biased region" description="Polar residues" evidence="1">
    <location>
        <begin position="249"/>
        <end position="365"/>
    </location>
</feature>
<feature type="signal peptide" evidence="2">
    <location>
        <begin position="1"/>
        <end position="20"/>
    </location>
</feature>